<proteinExistence type="predicted"/>
<dbReference type="Proteomes" id="UP000188354">
    <property type="component" value="Chromosome LG19"/>
</dbReference>
<accession>A0A4P1QPN2</accession>
<dbReference type="EMBL" id="CM007379">
    <property type="protein sequence ID" value="OIV91700.1"/>
    <property type="molecule type" value="Genomic_DNA"/>
</dbReference>
<dbReference type="Gramene" id="OIV91700">
    <property type="protein sequence ID" value="OIV91700"/>
    <property type="gene ID" value="TanjilG_26553"/>
</dbReference>
<gene>
    <name evidence="1" type="ORF">TanjilG_26553</name>
</gene>
<organism evidence="1 2">
    <name type="scientific">Lupinus angustifolius</name>
    <name type="common">Narrow-leaved blue lupine</name>
    <dbReference type="NCBI Taxonomy" id="3871"/>
    <lineage>
        <taxon>Eukaryota</taxon>
        <taxon>Viridiplantae</taxon>
        <taxon>Streptophyta</taxon>
        <taxon>Embryophyta</taxon>
        <taxon>Tracheophyta</taxon>
        <taxon>Spermatophyta</taxon>
        <taxon>Magnoliopsida</taxon>
        <taxon>eudicotyledons</taxon>
        <taxon>Gunneridae</taxon>
        <taxon>Pentapetalae</taxon>
        <taxon>rosids</taxon>
        <taxon>fabids</taxon>
        <taxon>Fabales</taxon>
        <taxon>Fabaceae</taxon>
        <taxon>Papilionoideae</taxon>
        <taxon>50 kb inversion clade</taxon>
        <taxon>genistoids sensu lato</taxon>
        <taxon>core genistoids</taxon>
        <taxon>Genisteae</taxon>
        <taxon>Lupinus</taxon>
    </lineage>
</organism>
<reference evidence="1 2" key="1">
    <citation type="journal article" date="2017" name="Plant Biotechnol. J.">
        <title>A comprehensive draft genome sequence for lupin (Lupinus angustifolius), an emerging health food: insights into plant-microbe interactions and legume evolution.</title>
        <authorList>
            <person name="Hane J.K."/>
            <person name="Ming Y."/>
            <person name="Kamphuis L.G."/>
            <person name="Nelson M.N."/>
            <person name="Garg G."/>
            <person name="Atkins C.A."/>
            <person name="Bayer P.E."/>
            <person name="Bravo A."/>
            <person name="Bringans S."/>
            <person name="Cannon S."/>
            <person name="Edwards D."/>
            <person name="Foley R."/>
            <person name="Gao L.L."/>
            <person name="Harrison M.J."/>
            <person name="Huang W."/>
            <person name="Hurgobin B."/>
            <person name="Li S."/>
            <person name="Liu C.W."/>
            <person name="McGrath A."/>
            <person name="Morahan G."/>
            <person name="Murray J."/>
            <person name="Weller J."/>
            <person name="Jian J."/>
            <person name="Singh K.B."/>
        </authorList>
    </citation>
    <scope>NUCLEOTIDE SEQUENCE [LARGE SCALE GENOMIC DNA]</scope>
    <source>
        <strain evidence="2">cv. Tanjil</strain>
        <tissue evidence="1">Whole plant</tissue>
    </source>
</reference>
<dbReference type="AlphaFoldDB" id="A0A4P1QPN2"/>
<name>A0A4P1QPN2_LUPAN</name>
<sequence>MVFISSPDGCKLHYRIFFLNEMILHDCRHTVISRASDSNVSGEAMMVLGVSCRKKGSKRLIPNSQLTEKGMK</sequence>
<protein>
    <submittedName>
        <fullName evidence="1">Uncharacterized protein</fullName>
    </submittedName>
</protein>
<evidence type="ECO:0000313" key="2">
    <source>
        <dbReference type="Proteomes" id="UP000188354"/>
    </source>
</evidence>
<evidence type="ECO:0000313" key="1">
    <source>
        <dbReference type="EMBL" id="OIV91700.1"/>
    </source>
</evidence>
<keyword evidence="2" id="KW-1185">Reference proteome</keyword>